<reference evidence="3 4" key="2">
    <citation type="journal article" date="2020" name="Cell Rep.">
        <title>Acquisition and Adaptation of Ultra-small Parasitic Reduced Genome Bacteria to Mammalian Hosts.</title>
        <authorList>
            <person name="McLean J.S."/>
            <person name="Bor B."/>
            <person name="Kerns K.A."/>
            <person name="Liu Q."/>
            <person name="To T.T."/>
            <person name="Solden L."/>
            <person name="Hendrickson E.L."/>
            <person name="Wrighton K."/>
            <person name="Shi W."/>
            <person name="He X."/>
        </authorList>
    </citation>
    <scope>NUCLEOTIDE SEQUENCE [LARGE SCALE GENOMIC DNA]</scope>
    <source>
        <strain evidence="3 4">TM7_G3_2_Rum_HOT_351B</strain>
    </source>
</reference>
<keyword evidence="2" id="KW-0812">Transmembrane</keyword>
<evidence type="ECO:0008006" key="5">
    <source>
        <dbReference type="Google" id="ProtNLM"/>
    </source>
</evidence>
<dbReference type="RefSeq" id="WP_129735188.1">
    <property type="nucleotide sequence ID" value="NZ_PRLM01000006.1"/>
</dbReference>
<keyword evidence="2" id="KW-0472">Membrane</keyword>
<reference evidence="3 4" key="1">
    <citation type="journal article" date="2018" name="bioRxiv">
        <title>Evidence of independent acquisition and adaption of ultra-small bacteria to human hosts across the highly diverse yet reduced genomes of the phylum Saccharibacteria.</title>
        <authorList>
            <person name="McLean J.S."/>
            <person name="Bor B."/>
            <person name="To T.T."/>
            <person name="Liu Q."/>
            <person name="Kearns K.A."/>
            <person name="Solden L.M."/>
            <person name="Wrighton K.C."/>
            <person name="He X."/>
            <person name="Shi W."/>
        </authorList>
    </citation>
    <scope>NUCLEOTIDE SEQUENCE [LARGE SCALE GENOMIC DNA]</scope>
    <source>
        <strain evidence="3 4">TM7_G3_2_Rum_HOT_351B</strain>
    </source>
</reference>
<dbReference type="Proteomes" id="UP001191019">
    <property type="component" value="Unassembled WGS sequence"/>
</dbReference>
<evidence type="ECO:0000256" key="2">
    <source>
        <dbReference type="SAM" id="Phobius"/>
    </source>
</evidence>
<sequence length="307" mass="34415">MKSIPKKSGPSAHKSIKQLALNKRFAVGGIVGFLIILFVAIAYFANKPVATRDDFTGLTINQAISLAEEKGILYDIYQNGYYDKNAQDEQTVTFVSTVYKANGEIDYDYNRYTSNGYGLHKGDKISFETTHITSNQQKNIDACKQLGDDYIYQFKDGGVACEKKEPQKEETEEEKAWREAHGACKKYGANAYAKTLDSCYVGNEYKGSVSGQDDEKTNTEATEENEPTSASTSNQSSDKPSIDTIADACWAYGQKTGVHLTDYASTNIVQEGNYYQILMWNKDKSVWKCWYNPSDGDVFIEKTKDNR</sequence>
<comment type="caution">
    <text evidence="3">The sequence shown here is derived from an EMBL/GenBank/DDBJ whole genome shotgun (WGS) entry which is preliminary data.</text>
</comment>
<protein>
    <recommendedName>
        <fullName evidence="5">PASTA domain-containing protein</fullName>
    </recommendedName>
</protein>
<name>A0ABY0FL72_9BACT</name>
<gene>
    <name evidence="3" type="ORF">G3RUM_00574</name>
</gene>
<accession>A0ABY0FL72</accession>
<evidence type="ECO:0000313" key="4">
    <source>
        <dbReference type="Proteomes" id="UP001191019"/>
    </source>
</evidence>
<keyword evidence="4" id="KW-1185">Reference proteome</keyword>
<dbReference type="EMBL" id="PRLM01000006">
    <property type="protein sequence ID" value="RYC74420.1"/>
    <property type="molecule type" value="Genomic_DNA"/>
</dbReference>
<organism evidence="3 4">
    <name type="scientific">Candidatus Nanosyncoccus alces</name>
    <dbReference type="NCBI Taxonomy" id="2171997"/>
    <lineage>
        <taxon>Bacteria</taxon>
        <taxon>Candidatus Saccharimonadota</taxon>
        <taxon>Candidatus Nanosyncoccalia</taxon>
        <taxon>Candidatus Nanosyncoccales</taxon>
        <taxon>Candidatus Nanosyncoccaceae</taxon>
        <taxon>Candidatus Nanosyncoccus</taxon>
    </lineage>
</organism>
<keyword evidence="2" id="KW-1133">Transmembrane helix</keyword>
<feature type="transmembrane region" description="Helical" evidence="2">
    <location>
        <begin position="25"/>
        <end position="45"/>
    </location>
</feature>
<evidence type="ECO:0000313" key="3">
    <source>
        <dbReference type="EMBL" id="RYC74420.1"/>
    </source>
</evidence>
<feature type="region of interest" description="Disordered" evidence="1">
    <location>
        <begin position="208"/>
        <end position="240"/>
    </location>
</feature>
<proteinExistence type="predicted"/>
<evidence type="ECO:0000256" key="1">
    <source>
        <dbReference type="SAM" id="MobiDB-lite"/>
    </source>
</evidence>